<feature type="compositionally biased region" description="Polar residues" evidence="1">
    <location>
        <begin position="47"/>
        <end position="58"/>
    </location>
</feature>
<proteinExistence type="predicted"/>
<evidence type="ECO:0000313" key="3">
    <source>
        <dbReference type="Proteomes" id="UP001444661"/>
    </source>
</evidence>
<protein>
    <submittedName>
        <fullName evidence="2">Uncharacterized protein</fullName>
    </submittedName>
</protein>
<evidence type="ECO:0000313" key="2">
    <source>
        <dbReference type="EMBL" id="KAK8039302.1"/>
    </source>
</evidence>
<keyword evidence="3" id="KW-1185">Reference proteome</keyword>
<organism evidence="2 3">
    <name type="scientific">Apiospora rasikravindrae</name>
    <dbReference type="NCBI Taxonomy" id="990691"/>
    <lineage>
        <taxon>Eukaryota</taxon>
        <taxon>Fungi</taxon>
        <taxon>Dikarya</taxon>
        <taxon>Ascomycota</taxon>
        <taxon>Pezizomycotina</taxon>
        <taxon>Sordariomycetes</taxon>
        <taxon>Xylariomycetidae</taxon>
        <taxon>Amphisphaeriales</taxon>
        <taxon>Apiosporaceae</taxon>
        <taxon>Apiospora</taxon>
    </lineage>
</organism>
<reference evidence="2 3" key="1">
    <citation type="submission" date="2023-01" db="EMBL/GenBank/DDBJ databases">
        <title>Analysis of 21 Apiospora genomes using comparative genomics revels a genus with tremendous synthesis potential of carbohydrate active enzymes and secondary metabolites.</title>
        <authorList>
            <person name="Sorensen T."/>
        </authorList>
    </citation>
    <scope>NUCLEOTIDE SEQUENCE [LARGE SCALE GENOMIC DNA]</scope>
    <source>
        <strain evidence="2 3">CBS 33761</strain>
    </source>
</reference>
<feature type="compositionally biased region" description="Polar residues" evidence="1">
    <location>
        <begin position="1"/>
        <end position="15"/>
    </location>
</feature>
<gene>
    <name evidence="2" type="ORF">PG993_007713</name>
</gene>
<sequence>MDPNTKRQQPTTAPNTAPIVRGPTEVWMEIPIVTIPEVTDQEPSPPQGNNHNSNTTTAALRGGDDVYDDYYDCCEGCCSSMVICLRCWLCCGCHYDD</sequence>
<dbReference type="EMBL" id="JAQQWK010000006">
    <property type="protein sequence ID" value="KAK8039302.1"/>
    <property type="molecule type" value="Genomic_DNA"/>
</dbReference>
<feature type="region of interest" description="Disordered" evidence="1">
    <location>
        <begin position="1"/>
        <end position="21"/>
    </location>
</feature>
<accession>A0ABR1SY98</accession>
<name>A0ABR1SY98_9PEZI</name>
<comment type="caution">
    <text evidence="2">The sequence shown here is derived from an EMBL/GenBank/DDBJ whole genome shotgun (WGS) entry which is preliminary data.</text>
</comment>
<dbReference type="Proteomes" id="UP001444661">
    <property type="component" value="Unassembled WGS sequence"/>
</dbReference>
<feature type="region of interest" description="Disordered" evidence="1">
    <location>
        <begin position="37"/>
        <end position="59"/>
    </location>
</feature>
<evidence type="ECO:0000256" key="1">
    <source>
        <dbReference type="SAM" id="MobiDB-lite"/>
    </source>
</evidence>